<comment type="caution">
    <text evidence="2">The sequence shown here is derived from an EMBL/GenBank/DDBJ whole genome shotgun (WGS) entry which is preliminary data.</text>
</comment>
<evidence type="ECO:0000313" key="2">
    <source>
        <dbReference type="EMBL" id="MPM88018.1"/>
    </source>
</evidence>
<name>A0A645DG52_9ZZZZ</name>
<gene>
    <name evidence="2" type="ORF">SDC9_135119</name>
</gene>
<accession>A0A645DG52</accession>
<organism evidence="2">
    <name type="scientific">bioreactor metagenome</name>
    <dbReference type="NCBI Taxonomy" id="1076179"/>
    <lineage>
        <taxon>unclassified sequences</taxon>
        <taxon>metagenomes</taxon>
        <taxon>ecological metagenomes</taxon>
    </lineage>
</organism>
<protein>
    <submittedName>
        <fullName evidence="2">Uncharacterized protein</fullName>
    </submittedName>
</protein>
<dbReference type="AlphaFoldDB" id="A0A645DG52"/>
<reference evidence="2" key="1">
    <citation type="submission" date="2019-08" db="EMBL/GenBank/DDBJ databases">
        <authorList>
            <person name="Kucharzyk K."/>
            <person name="Murdoch R.W."/>
            <person name="Higgins S."/>
            <person name="Loffler F."/>
        </authorList>
    </citation>
    <scope>NUCLEOTIDE SEQUENCE</scope>
</reference>
<feature type="region of interest" description="Disordered" evidence="1">
    <location>
        <begin position="26"/>
        <end position="50"/>
    </location>
</feature>
<evidence type="ECO:0000256" key="1">
    <source>
        <dbReference type="SAM" id="MobiDB-lite"/>
    </source>
</evidence>
<proteinExistence type="predicted"/>
<dbReference type="EMBL" id="VSSQ01035720">
    <property type="protein sequence ID" value="MPM88018.1"/>
    <property type="molecule type" value="Genomic_DNA"/>
</dbReference>
<sequence length="121" mass="12299">MTNAFGTGYSWGKGIESSITSKFSLGGGSSAPTGTAGDPTTVKGTGSGGTMSVNIADQDLQYLRDLAEKDYIAKFSTATLAPNIKVQIAGTGNADSDKQLGDRISAILREGIATAAEGNYA</sequence>